<keyword evidence="6" id="KW-0325">Glycoprotein</keyword>
<keyword evidence="2 7" id="KW-0121">Carboxypeptidase</keyword>
<keyword evidence="4 7" id="KW-0732">Signal</keyword>
<dbReference type="InterPro" id="IPR033124">
    <property type="entry name" value="Ser_caboxypep_his_AS"/>
</dbReference>
<dbReference type="PANTHER" id="PTHR11802">
    <property type="entry name" value="SERINE PROTEASE FAMILY S10 SERINE CARBOXYPEPTIDASE"/>
    <property type="match status" value="1"/>
</dbReference>
<sequence>MRLLHTVGLTVLTLLACGAELSSLLESNFQNAISPGWYDCEAEGTQASGYISIPGTAVDSEGHVTEEEKHIFYWMFGPRKSPKSHKAQDVPVVLWLSGGPGCSSTMALLQENGPCRMNETSGELYNNRYGWNDAAYLIYVDQPVGVGYSYTSDEANYVKDSEEVARDMYQFLQAFAQKMTVPSIVTQQFILAGESYAGHYVPAIADYIRRQNARIRSGEETRYVLLNLDGIIVGNGWTDPHTQAPSYTTLAYDWCEQKLGEPCITAEERQKMEDLLPLCQSYVKQCNTEGDPQQEGACLQARVHCNDYFSFYMNSGRNVYDIRKPCIGGEMCYPMENATTFLNRQDVRVALGAADATTTGEWTACQHKVGQKFTYDGFKNYNHTLPLLLADHIRVLMFAGDMDFICNWIGNKDYLLALQWPGHDGFNKANDREFKVGGAWAGRTRSYQNLTFVQVYGAGHMVPMDQPEVALHILTRFIENKPMP</sequence>
<proteinExistence type="inferred from homology"/>
<evidence type="ECO:0000256" key="1">
    <source>
        <dbReference type="ARBA" id="ARBA00009431"/>
    </source>
</evidence>
<dbReference type="GO" id="GO:0004185">
    <property type="term" value="F:serine-type carboxypeptidase activity"/>
    <property type="evidence" value="ECO:0007669"/>
    <property type="project" value="UniProtKB-UniRule"/>
</dbReference>
<evidence type="ECO:0000256" key="4">
    <source>
        <dbReference type="ARBA" id="ARBA00022729"/>
    </source>
</evidence>
<keyword evidence="9" id="KW-1185">Reference proteome</keyword>
<keyword evidence="5 7" id="KW-0378">Hydrolase</keyword>
<evidence type="ECO:0000256" key="2">
    <source>
        <dbReference type="ARBA" id="ARBA00022645"/>
    </source>
</evidence>
<evidence type="ECO:0000256" key="6">
    <source>
        <dbReference type="ARBA" id="ARBA00023180"/>
    </source>
</evidence>
<dbReference type="VEuPathDB" id="TriTrypDB:ADEAN_000979500"/>
<dbReference type="Gene3D" id="3.40.50.1820">
    <property type="entry name" value="alpha/beta hydrolase"/>
    <property type="match status" value="1"/>
</dbReference>
<dbReference type="Gene3D" id="1.10.287.410">
    <property type="match status" value="1"/>
</dbReference>
<evidence type="ECO:0000256" key="3">
    <source>
        <dbReference type="ARBA" id="ARBA00022670"/>
    </source>
</evidence>
<keyword evidence="3 7" id="KW-0645">Protease</keyword>
<dbReference type="InterPro" id="IPR029058">
    <property type="entry name" value="AB_hydrolase_fold"/>
</dbReference>
<dbReference type="PANTHER" id="PTHR11802:SF113">
    <property type="entry name" value="SERINE CARBOXYPEPTIDASE CTSA-4.1"/>
    <property type="match status" value="1"/>
</dbReference>
<reference evidence="8 9" key="1">
    <citation type="submission" date="2020-08" db="EMBL/GenBank/DDBJ databases">
        <authorList>
            <person name="Newling K."/>
            <person name="Davey J."/>
            <person name="Forrester S."/>
        </authorList>
    </citation>
    <scope>NUCLEOTIDE SEQUENCE [LARGE SCALE GENOMIC DNA]</scope>
    <source>
        <strain evidence="9">Crithidia deanei Carvalho (ATCC PRA-265)</strain>
    </source>
</reference>
<dbReference type="AlphaFoldDB" id="A0A7G2CRV3"/>
<comment type="similarity">
    <text evidence="1 7">Belongs to the peptidase S10 family.</text>
</comment>
<dbReference type="EMBL" id="LR877169">
    <property type="protein sequence ID" value="CAD2222255.1"/>
    <property type="molecule type" value="Genomic_DNA"/>
</dbReference>
<evidence type="ECO:0000256" key="7">
    <source>
        <dbReference type="RuleBase" id="RU361156"/>
    </source>
</evidence>
<feature type="signal peptide" evidence="7">
    <location>
        <begin position="1"/>
        <end position="19"/>
    </location>
</feature>
<dbReference type="InterPro" id="IPR001563">
    <property type="entry name" value="Peptidase_S10"/>
</dbReference>
<gene>
    <name evidence="8" type="ORF">ADEAN_000979500</name>
</gene>
<dbReference type="PRINTS" id="PR00724">
    <property type="entry name" value="CRBOXYPTASEC"/>
</dbReference>
<dbReference type="Proteomes" id="UP000515908">
    <property type="component" value="Chromosome 25"/>
</dbReference>
<dbReference type="PROSITE" id="PS00131">
    <property type="entry name" value="CARBOXYPEPT_SER_SER"/>
    <property type="match status" value="1"/>
</dbReference>
<organism evidence="8 9">
    <name type="scientific">Angomonas deanei</name>
    <dbReference type="NCBI Taxonomy" id="59799"/>
    <lineage>
        <taxon>Eukaryota</taxon>
        <taxon>Discoba</taxon>
        <taxon>Euglenozoa</taxon>
        <taxon>Kinetoplastea</taxon>
        <taxon>Metakinetoplastina</taxon>
        <taxon>Trypanosomatida</taxon>
        <taxon>Trypanosomatidae</taxon>
        <taxon>Strigomonadinae</taxon>
        <taxon>Angomonas</taxon>
    </lineage>
</organism>
<dbReference type="Pfam" id="PF00450">
    <property type="entry name" value="Peptidase_S10"/>
    <property type="match status" value="1"/>
</dbReference>
<dbReference type="GO" id="GO:0006508">
    <property type="term" value="P:proteolysis"/>
    <property type="evidence" value="ECO:0007669"/>
    <property type="project" value="UniProtKB-KW"/>
</dbReference>
<evidence type="ECO:0000313" key="9">
    <source>
        <dbReference type="Proteomes" id="UP000515908"/>
    </source>
</evidence>
<evidence type="ECO:0000313" key="8">
    <source>
        <dbReference type="EMBL" id="CAD2222255.1"/>
    </source>
</evidence>
<name>A0A7G2CRV3_9TRYP</name>
<dbReference type="InterPro" id="IPR018202">
    <property type="entry name" value="Ser_caboxypep_ser_AS"/>
</dbReference>
<dbReference type="PROSITE" id="PS51257">
    <property type="entry name" value="PROKAR_LIPOPROTEIN"/>
    <property type="match status" value="1"/>
</dbReference>
<accession>A0A7G2CRV3</accession>
<dbReference type="EC" id="3.4.16.-" evidence="7"/>
<dbReference type="SUPFAM" id="SSF53474">
    <property type="entry name" value="alpha/beta-Hydrolases"/>
    <property type="match status" value="1"/>
</dbReference>
<dbReference type="PROSITE" id="PS00560">
    <property type="entry name" value="CARBOXYPEPT_SER_HIS"/>
    <property type="match status" value="1"/>
</dbReference>
<protein>
    <recommendedName>
        <fullName evidence="7">Carboxypeptidase</fullName>
        <ecNumber evidence="7">3.4.16.-</ecNumber>
    </recommendedName>
</protein>
<evidence type="ECO:0000256" key="5">
    <source>
        <dbReference type="ARBA" id="ARBA00022801"/>
    </source>
</evidence>
<feature type="chain" id="PRO_5029032322" description="Carboxypeptidase" evidence="7">
    <location>
        <begin position="20"/>
        <end position="484"/>
    </location>
</feature>